<proteinExistence type="predicted"/>
<organism evidence="2 3">
    <name type="scientific">Emticicia aquatica</name>
    <dbReference type="NCBI Taxonomy" id="1681835"/>
    <lineage>
        <taxon>Bacteria</taxon>
        <taxon>Pseudomonadati</taxon>
        <taxon>Bacteroidota</taxon>
        <taxon>Cytophagia</taxon>
        <taxon>Cytophagales</taxon>
        <taxon>Leadbetterellaceae</taxon>
        <taxon>Emticicia</taxon>
    </lineage>
</organism>
<accession>A0ABM9ANI9</accession>
<feature type="signal peptide" evidence="1">
    <location>
        <begin position="1"/>
        <end position="22"/>
    </location>
</feature>
<name>A0ABM9ANI9_9BACT</name>
<evidence type="ECO:0008006" key="4">
    <source>
        <dbReference type="Google" id="ProtNLM"/>
    </source>
</evidence>
<dbReference type="EMBL" id="CAKLPY010000001">
    <property type="protein sequence ID" value="CAH0995128.1"/>
    <property type="molecule type" value="Genomic_DNA"/>
</dbReference>
<dbReference type="SUPFAM" id="SSF54001">
    <property type="entry name" value="Cysteine proteinases"/>
    <property type="match status" value="1"/>
</dbReference>
<keyword evidence="3" id="KW-1185">Reference proteome</keyword>
<dbReference type="RefSeq" id="WP_238805494.1">
    <property type="nucleotide sequence ID" value="NZ_CAKLPY010000001.1"/>
</dbReference>
<dbReference type="Pfam" id="PF07313">
    <property type="entry name" value="AmiA-like"/>
    <property type="match status" value="1"/>
</dbReference>
<dbReference type="Gene3D" id="1.10.3670.10">
    <property type="entry name" value="Putative xylanase like domain"/>
    <property type="match status" value="1"/>
</dbReference>
<dbReference type="Proteomes" id="UP000837932">
    <property type="component" value="Unassembled WGS sequence"/>
</dbReference>
<evidence type="ECO:0000313" key="3">
    <source>
        <dbReference type="Proteomes" id="UP000837932"/>
    </source>
</evidence>
<sequence length="272" mass="31257">MNKSVKSIIFFFIIITNSFAQNADELVFAQKIKLSKRDSKAQTAMIIAKSFIGQPYKAGTLDANSKEQLVCNLRDFDCWTFVENVTAMTLVRHGEKPTYEKFNEQLKNLRYRKGEINGYASRLHYFKEWMIQTEDNNIAQEMTQLLGGIESNGGINFMTIHRELYSKLKDNETFSAIEKAQKKLNEYDFFYIPKNKVAKIESEIQDGDIIGITSAVDGLDFNHEGFAIKQNGRIHLLHASYEQKKVIISPEPLTDYLNRIKKHAGITVLRLL</sequence>
<evidence type="ECO:0000256" key="1">
    <source>
        <dbReference type="SAM" id="SignalP"/>
    </source>
</evidence>
<dbReference type="Gene3D" id="2.30.260.10">
    <property type="entry name" value="putative xylanase like domain"/>
    <property type="match status" value="1"/>
</dbReference>
<feature type="chain" id="PRO_5046221972" description="DUF1460 domain-containing protein" evidence="1">
    <location>
        <begin position="23"/>
        <end position="272"/>
    </location>
</feature>
<gene>
    <name evidence="2" type="ORF">EMA8858_01248</name>
</gene>
<keyword evidence="1" id="KW-0732">Signal</keyword>
<dbReference type="InterPro" id="IPR010846">
    <property type="entry name" value="AmiA-like"/>
</dbReference>
<dbReference type="InterPro" id="IPR038765">
    <property type="entry name" value="Papain-like_cys_pep_sf"/>
</dbReference>
<protein>
    <recommendedName>
        <fullName evidence="4">DUF1460 domain-containing protein</fullName>
    </recommendedName>
</protein>
<comment type="caution">
    <text evidence="2">The sequence shown here is derived from an EMBL/GenBank/DDBJ whole genome shotgun (WGS) entry which is preliminary data.</text>
</comment>
<reference evidence="2" key="1">
    <citation type="submission" date="2021-12" db="EMBL/GenBank/DDBJ databases">
        <authorList>
            <person name="Rodrigo-Torres L."/>
            <person name="Arahal R. D."/>
            <person name="Lucena T."/>
        </authorList>
    </citation>
    <scope>NUCLEOTIDE SEQUENCE</scope>
    <source>
        <strain evidence="2">CECT 8858</strain>
    </source>
</reference>
<evidence type="ECO:0000313" key="2">
    <source>
        <dbReference type="EMBL" id="CAH0995128.1"/>
    </source>
</evidence>